<comment type="caution">
    <text evidence="2">The sequence shown here is derived from an EMBL/GenBank/DDBJ whole genome shotgun (WGS) entry which is preliminary data.</text>
</comment>
<evidence type="ECO:0000313" key="2">
    <source>
        <dbReference type="EMBL" id="GFP32624.1"/>
    </source>
</evidence>
<dbReference type="SUPFAM" id="SSF51717">
    <property type="entry name" value="Dihydropteroate synthetase-like"/>
    <property type="match status" value="1"/>
</dbReference>
<dbReference type="Pfam" id="PF00809">
    <property type="entry name" value="Pterin_bind"/>
    <property type="match status" value="1"/>
</dbReference>
<gene>
    <name evidence="2" type="ORF">HKBW3S42_00930</name>
</gene>
<evidence type="ECO:0000259" key="1">
    <source>
        <dbReference type="PROSITE" id="PS50972"/>
    </source>
</evidence>
<dbReference type="AlphaFoldDB" id="A0A6V8PLK6"/>
<dbReference type="GO" id="GO:0032259">
    <property type="term" value="P:methylation"/>
    <property type="evidence" value="ECO:0007669"/>
    <property type="project" value="UniProtKB-KW"/>
</dbReference>
<dbReference type="GO" id="GO:0008168">
    <property type="term" value="F:methyltransferase activity"/>
    <property type="evidence" value="ECO:0007669"/>
    <property type="project" value="UniProtKB-KW"/>
</dbReference>
<dbReference type="Proteomes" id="UP000568877">
    <property type="component" value="Unassembled WGS sequence"/>
</dbReference>
<dbReference type="InterPro" id="IPR011005">
    <property type="entry name" value="Dihydropteroate_synth-like_sf"/>
</dbReference>
<feature type="domain" description="Pterin-binding" evidence="1">
    <location>
        <begin position="1"/>
        <end position="81"/>
    </location>
</feature>
<dbReference type="GO" id="GO:0042558">
    <property type="term" value="P:pteridine-containing compound metabolic process"/>
    <property type="evidence" value="ECO:0007669"/>
    <property type="project" value="InterPro"/>
</dbReference>
<dbReference type="Gene3D" id="3.20.20.20">
    <property type="entry name" value="Dihydropteroate synthase-like"/>
    <property type="match status" value="1"/>
</dbReference>
<sequence length="81" mass="8461">MIQRDAGADIIDVNVGAPGVNEIDLLPKAVLRALEAAQLPICIDSSNRDALVAALQVYPGVSLVNSVNGEEEALKKLLPAI</sequence>
<name>A0A6V8PLK6_9ACTN</name>
<protein>
    <submittedName>
        <fullName evidence="2">5-methyltetrahydrofolate--homocysteine methyltransferase</fullName>
    </submittedName>
</protein>
<reference evidence="2 3" key="1">
    <citation type="journal article" date="2020" name="Front. Microbiol.">
        <title>Single-cell genomics of novel Actinobacteria with the Wood-Ljungdahl pathway discovered in a serpentinizing system.</title>
        <authorList>
            <person name="Merino N."/>
            <person name="Kawai M."/>
            <person name="Boyd E.S."/>
            <person name="Colman D.R."/>
            <person name="McGlynn S.E."/>
            <person name="Nealson K.H."/>
            <person name="Kurokawa K."/>
            <person name="Hongoh Y."/>
        </authorList>
    </citation>
    <scope>NUCLEOTIDE SEQUENCE [LARGE SCALE GENOMIC DNA]</scope>
    <source>
        <strain evidence="2 3">S42</strain>
    </source>
</reference>
<dbReference type="PROSITE" id="PS50972">
    <property type="entry name" value="PTERIN_BINDING"/>
    <property type="match status" value="1"/>
</dbReference>
<keyword evidence="2" id="KW-0808">Transferase</keyword>
<organism evidence="2 3">
    <name type="scientific">Candidatus Hakubella thermalkaliphila</name>
    <dbReference type="NCBI Taxonomy" id="2754717"/>
    <lineage>
        <taxon>Bacteria</taxon>
        <taxon>Bacillati</taxon>
        <taxon>Actinomycetota</taxon>
        <taxon>Actinomycetota incertae sedis</taxon>
        <taxon>Candidatus Hakubellales</taxon>
        <taxon>Candidatus Hakubellaceae</taxon>
        <taxon>Candidatus Hakubella</taxon>
    </lineage>
</organism>
<keyword evidence="2" id="KW-0489">Methyltransferase</keyword>
<dbReference type="EMBL" id="BLSA01000113">
    <property type="protein sequence ID" value="GFP32624.1"/>
    <property type="molecule type" value="Genomic_DNA"/>
</dbReference>
<proteinExistence type="predicted"/>
<accession>A0A6V8PLK6</accession>
<dbReference type="InterPro" id="IPR000489">
    <property type="entry name" value="Pterin-binding_dom"/>
</dbReference>
<feature type="non-terminal residue" evidence="2">
    <location>
        <position position="81"/>
    </location>
</feature>
<evidence type="ECO:0000313" key="3">
    <source>
        <dbReference type="Proteomes" id="UP000568877"/>
    </source>
</evidence>